<keyword evidence="2" id="KW-1003">Cell membrane</keyword>
<keyword evidence="3 6" id="KW-0812">Transmembrane</keyword>
<keyword evidence="4 6" id="KW-1133">Transmembrane helix</keyword>
<dbReference type="OrthoDB" id="396415at2"/>
<feature type="transmembrane region" description="Helical" evidence="6">
    <location>
        <begin position="121"/>
        <end position="141"/>
    </location>
</feature>
<keyword evidence="5 6" id="KW-0472">Membrane</keyword>
<evidence type="ECO:0000256" key="1">
    <source>
        <dbReference type="ARBA" id="ARBA00004651"/>
    </source>
</evidence>
<accession>D4XWM7</accession>
<feature type="transmembrane region" description="Helical" evidence="6">
    <location>
        <begin position="422"/>
        <end position="443"/>
    </location>
</feature>
<feature type="transmembrane region" description="Helical" evidence="6">
    <location>
        <begin position="191"/>
        <end position="215"/>
    </location>
</feature>
<dbReference type="eggNOG" id="COG0531">
    <property type="taxonomic scope" value="Bacteria"/>
</dbReference>
<dbReference type="InterPro" id="IPR002293">
    <property type="entry name" value="AA/rel_permease1"/>
</dbReference>
<evidence type="ECO:0000256" key="2">
    <source>
        <dbReference type="ARBA" id="ARBA00022475"/>
    </source>
</evidence>
<evidence type="ECO:0000256" key="4">
    <source>
        <dbReference type="ARBA" id="ARBA00022989"/>
    </source>
</evidence>
<keyword evidence="8" id="KW-1185">Reference proteome</keyword>
<reference evidence="7 8" key="1">
    <citation type="submission" date="2010-03" db="EMBL/GenBank/DDBJ databases">
        <authorList>
            <person name="Glass J.I."/>
            <person name="Benders G.A."/>
            <person name="Durkin A.S."/>
            <person name="Farmerie W.G."/>
            <person name="Hlavinka K."/>
            <person name="Hostetler J."/>
            <person name="Jackson J."/>
            <person name="May M.A."/>
            <person name="Miller R.H."/>
            <person name="Paralanov V."/>
            <person name="Radune D."/>
            <person name="Szczypinski B."/>
            <person name="Brown D.R."/>
        </authorList>
    </citation>
    <scope>NUCLEOTIDE SEQUENCE [LARGE SCALE GENOMIC DNA]</scope>
    <source>
        <strain evidence="7 8">A21JP2</strain>
    </source>
</reference>
<comment type="caution">
    <text evidence="7">The sequence shown here is derived from an EMBL/GenBank/DDBJ whole genome shotgun (WGS) entry which is preliminary data.</text>
</comment>
<feature type="transmembrane region" description="Helical" evidence="6">
    <location>
        <begin position="37"/>
        <end position="55"/>
    </location>
</feature>
<organism evidence="7 8">
    <name type="scientific">Mycoplasmopsis alligatoris A21JP2</name>
    <dbReference type="NCBI Taxonomy" id="747682"/>
    <lineage>
        <taxon>Bacteria</taxon>
        <taxon>Bacillati</taxon>
        <taxon>Mycoplasmatota</taxon>
        <taxon>Mycoplasmoidales</taxon>
        <taxon>Metamycoplasmataceae</taxon>
        <taxon>Mycoplasmopsis</taxon>
    </lineage>
</organism>
<feature type="transmembrane region" description="Helical" evidence="6">
    <location>
        <begin position="227"/>
        <end position="247"/>
    </location>
</feature>
<evidence type="ECO:0000256" key="3">
    <source>
        <dbReference type="ARBA" id="ARBA00022692"/>
    </source>
</evidence>
<name>D4XWM7_9BACT</name>
<dbReference type="GO" id="GO:0005886">
    <property type="term" value="C:plasma membrane"/>
    <property type="evidence" value="ECO:0007669"/>
    <property type="project" value="UniProtKB-SubCell"/>
</dbReference>
<feature type="transmembrane region" description="Helical" evidence="6">
    <location>
        <begin position="321"/>
        <end position="342"/>
    </location>
</feature>
<dbReference type="RefSeq" id="WP_005683720.1">
    <property type="nucleotide sequence ID" value="NZ_ADNC01000027.1"/>
</dbReference>
<feature type="transmembrane region" description="Helical" evidence="6">
    <location>
        <begin position="12"/>
        <end position="31"/>
    </location>
</feature>
<gene>
    <name evidence="7" type="ORF">MALL_0401</name>
</gene>
<dbReference type="Proteomes" id="UP000004757">
    <property type="component" value="Unassembled WGS sequence"/>
</dbReference>
<dbReference type="PANTHER" id="PTHR42770">
    <property type="entry name" value="AMINO ACID TRANSPORTER-RELATED"/>
    <property type="match status" value="1"/>
</dbReference>
<evidence type="ECO:0000256" key="5">
    <source>
        <dbReference type="ARBA" id="ARBA00023136"/>
    </source>
</evidence>
<proteinExistence type="predicted"/>
<evidence type="ECO:0000313" key="7">
    <source>
        <dbReference type="EMBL" id="EFF41115.1"/>
    </source>
</evidence>
<evidence type="ECO:0000313" key="8">
    <source>
        <dbReference type="Proteomes" id="UP000004757"/>
    </source>
</evidence>
<feature type="transmembrane region" description="Helical" evidence="6">
    <location>
        <begin position="388"/>
        <end position="410"/>
    </location>
</feature>
<feature type="transmembrane region" description="Helical" evidence="6">
    <location>
        <begin position="354"/>
        <end position="376"/>
    </location>
</feature>
<dbReference type="Gene3D" id="1.20.1740.10">
    <property type="entry name" value="Amino acid/polyamine transporter I"/>
    <property type="match status" value="1"/>
</dbReference>
<dbReference type="PANTHER" id="PTHR42770:SF18">
    <property type="entry name" value="ARGININE_AGMATINE ANTIPORTER"/>
    <property type="match status" value="1"/>
</dbReference>
<dbReference type="PIRSF" id="PIRSF006060">
    <property type="entry name" value="AA_transporter"/>
    <property type="match status" value="1"/>
</dbReference>
<dbReference type="GO" id="GO:0022857">
    <property type="term" value="F:transmembrane transporter activity"/>
    <property type="evidence" value="ECO:0007669"/>
    <property type="project" value="InterPro"/>
</dbReference>
<comment type="subcellular location">
    <subcellularLocation>
        <location evidence="1">Cell membrane</location>
        <topology evidence="1">Multi-pass membrane protein</topology>
    </subcellularLocation>
</comment>
<dbReference type="STRING" id="747682.MALL_0401"/>
<dbReference type="EMBL" id="ADNC01000027">
    <property type="protein sequence ID" value="EFF41115.1"/>
    <property type="molecule type" value="Genomic_DNA"/>
</dbReference>
<feature type="transmembrane region" description="Helical" evidence="6">
    <location>
        <begin position="153"/>
        <end position="171"/>
    </location>
</feature>
<feature type="transmembrane region" description="Helical" evidence="6">
    <location>
        <begin position="83"/>
        <end position="109"/>
    </location>
</feature>
<dbReference type="AlphaFoldDB" id="D4XWM7"/>
<evidence type="ECO:0000256" key="6">
    <source>
        <dbReference type="SAM" id="Phobius"/>
    </source>
</evidence>
<dbReference type="InterPro" id="IPR050367">
    <property type="entry name" value="APC_superfamily"/>
</dbReference>
<sequence>MTKKFNERQFILYGLNYIVGFGFIATISNVIKNGWAGSIVFILITLISVMVALTFSRAAKYYPDEIGSTYSYSRKVFSKRTSFYFGWNAYIQGPILSAASPLFFTQIIFVAKPEWQNYELLVSLISVFIFIGLYVISALGLHISKPLAFITGALKFVVIFIALILVVELIFKEGQHAYFIDNITTVPKDISAYSIAGVAISFLYAFGGLEGLVSIGKDSDKINLRKVLMIIFFIVFASYFTVYVIFLNLPTNLLTSNNLFLNIYAKGLPAIGIALFAIGLFFNRASGIIMGGVINARILVVLAQDGYFPKLLAKENKNGEFSYAIVANLIITFASMIIFNLIPRLINQQDAFQTVLELGTAAFLIQYISTTIIVLFMNNKKLIGNIKIWELVIYWLGIIIGLTLILLWAIPNISGVAWTSQNTIQIVSYIAFILVGYVIYYGTFMFKKHKDNKSNTILK</sequence>
<protein>
    <submittedName>
        <fullName evidence="7">Amino acid permease</fullName>
    </submittedName>
</protein>
<feature type="transmembrane region" description="Helical" evidence="6">
    <location>
        <begin position="259"/>
        <end position="282"/>
    </location>
</feature>
<dbReference type="Pfam" id="PF13520">
    <property type="entry name" value="AA_permease_2"/>
    <property type="match status" value="1"/>
</dbReference>